<protein>
    <submittedName>
        <fullName evidence="2">Uncharacterized protein</fullName>
    </submittedName>
</protein>
<evidence type="ECO:0000313" key="3">
    <source>
        <dbReference type="Proteomes" id="UP000199410"/>
    </source>
</evidence>
<dbReference type="Proteomes" id="UP000199410">
    <property type="component" value="Unassembled WGS sequence"/>
</dbReference>
<name>A0A1H9HDI4_9BACI</name>
<dbReference type="AlphaFoldDB" id="A0A1H9HDI4"/>
<proteinExistence type="predicted"/>
<feature type="region of interest" description="Disordered" evidence="1">
    <location>
        <begin position="40"/>
        <end position="74"/>
    </location>
</feature>
<dbReference type="EMBL" id="FOEL01000006">
    <property type="protein sequence ID" value="SEQ60308.1"/>
    <property type="molecule type" value="Genomic_DNA"/>
</dbReference>
<sequence length="74" mass="8659">MTETYWNAKHGEYIKCPVEGCKHFGIVITKAHCRVEHQMSREEVRQKYGLPKSFSNRNKKQMESKKSRSDGEGK</sequence>
<reference evidence="2 3" key="1">
    <citation type="submission" date="2016-10" db="EMBL/GenBank/DDBJ databases">
        <authorList>
            <person name="Varghese N."/>
            <person name="Submissions S."/>
        </authorList>
    </citation>
    <scope>NUCLEOTIDE SEQUENCE [LARGE SCALE GENOMIC DNA]</scope>
    <source>
        <strain evidence="2 3">TC-13</strain>
    </source>
</reference>
<dbReference type="RefSeq" id="WP_089985999.1">
    <property type="nucleotide sequence ID" value="NZ_FMVP01000006.1"/>
</dbReference>
<comment type="caution">
    <text evidence="2">The sequence shown here is derived from an EMBL/GenBank/DDBJ whole genome shotgun (WGS) entry which is preliminary data.</text>
</comment>
<accession>A0A1H9HDI4</accession>
<evidence type="ECO:0000256" key="1">
    <source>
        <dbReference type="SAM" id="MobiDB-lite"/>
    </source>
</evidence>
<organism evidence="2 3">
    <name type="scientific">Lysinibacillus fusiformis</name>
    <dbReference type="NCBI Taxonomy" id="28031"/>
    <lineage>
        <taxon>Bacteria</taxon>
        <taxon>Bacillati</taxon>
        <taxon>Bacillota</taxon>
        <taxon>Bacilli</taxon>
        <taxon>Bacillales</taxon>
        <taxon>Bacillaceae</taxon>
        <taxon>Lysinibacillus</taxon>
    </lineage>
</organism>
<gene>
    <name evidence="2" type="ORF">SAMN02787113_01993</name>
</gene>
<feature type="compositionally biased region" description="Basic and acidic residues" evidence="1">
    <location>
        <begin position="60"/>
        <end position="74"/>
    </location>
</feature>
<evidence type="ECO:0000313" key="2">
    <source>
        <dbReference type="EMBL" id="SEQ60308.1"/>
    </source>
</evidence>